<dbReference type="PANTHER" id="PTHR31084:SF19">
    <property type="entry name" value="GLYCOSYL HYDROLASE FAMILY 95 N-TERMINAL DOMAIN-CONTAINING PROTEIN"/>
    <property type="match status" value="1"/>
</dbReference>
<evidence type="ECO:0000313" key="5">
    <source>
        <dbReference type="EMBL" id="MEQ2485532.1"/>
    </source>
</evidence>
<sequence>MKKTYALLLALFLCVTAAAQGVLPEFSTETDPVWYRVQFKTGGAFLADKGDGANLKTAAGSSSDAQKWQLIGTKSNFKMKSKSGRFVNWNGSMFTTSSTNSVALKLVQSTNASATDCWEIQRADGSQSMNQWGGGGAGKDLGEWTQGDPNNPLSFVATSTKLPTFSNDESETWYFIQFRNGGYTLQDMGQGQCIRLATADPIDEQLWKLVGDASNFQLVNKAGRYAVVSSTSASSESPANNTPLRAYPTPQKKGFKLVESPNATYMPAWEIQPNGQTANALNQWGGAQQGRSIGLWTVGDPNNPLAFVSPNEMSYPDYKVVGIEGFTPENKLTLWYDKPATLTGVGNIWMEYSLPIGNGQLGASLFGGVNKDEIQFNEKTLWSGRNTDNGGNYGYYQNFGSVIAEDISGTFNYSSAGAAQDYCRLLDLTNATSKVTFKSPDKSVTYSREYFVSNPAGAIVARYAADKDGQVSLRFTLNAGKPGVKATTKYAEGEAAFAGKLETVSYNARLKVVPTGGEMTTTDEGIVVKNANEVLVVLAGATDFDPSVKSFVSNTSQLGATVQARVDNAAANGFEALKEEHVADYQNFFSRVDFDLDGTANTMPTNKLVDTYNQGKGTNARMLETLYFAYGRYLEISSSRGVDLPSNLQGIWNNVSQAPWHADIHSNINVQMNYWPAEPTNLSETHLPFLNYIINMAAGNHKEWAGYAKATGQKRGWTCYTENNIFGGVGSFAHNYVIANAWYCTHLWQHYRYTLDRDFLKRAFPAMLSAAQFWLDRLVLDTTDNTYVCPKEYSPEHGPSQEDGVAHAQQLVFDLLSNTKSAIDVLGSDAEITEADLKLLEDRLSKLDRGLATETYTGKWGNPKNGVNTGDVLLREWKTSAYTAGENGHRHMSHLMCVYPFNQVTPSSPYYQAAVNSMNLRGDESTGWSMGWKINLWARLQNGTKAHGILTKALRHSTSYGTDQSRGGIYYNLYDSHAPFQIDGNFGACSGIAEMLLQSHTDTLQVLPALPAAWKTGHITGLKAVGNFTVDITWKAGKATRITVVNNCGQTGIVKYPGISKAIVYIDGVCQEAEAKESNNAFVSPEKGSVTVFDFDGTFDPTGINKVENSSLAFNVNGRTVSVSGCKVRNLQAFDLQGRLVGSSSRPTLVVSKGAGEVAILCVTTQDGRKQTYKVKF</sequence>
<gene>
    <name evidence="5" type="ORF">AAAT34_00520</name>
</gene>
<name>A0ABV1FMA4_9BACT</name>
<dbReference type="InterPro" id="IPR008928">
    <property type="entry name" value="6-hairpin_glycosidase_sf"/>
</dbReference>
<dbReference type="Pfam" id="PF21307">
    <property type="entry name" value="Glyco_hydro_95_C"/>
    <property type="match status" value="1"/>
</dbReference>
<feature type="domain" description="Glycosyl hydrolase family 95 N-terminal" evidence="2">
    <location>
        <begin position="394"/>
        <end position="546"/>
    </location>
</feature>
<evidence type="ECO:0000256" key="1">
    <source>
        <dbReference type="SAM" id="SignalP"/>
    </source>
</evidence>
<accession>A0ABV1FMA4</accession>
<keyword evidence="1" id="KW-0732">Signal</keyword>
<dbReference type="Gene3D" id="1.50.10.10">
    <property type="match status" value="1"/>
</dbReference>
<feature type="domain" description="Alpha fucosidase A-like C-terminal" evidence="3">
    <location>
        <begin position="998"/>
        <end position="1078"/>
    </location>
</feature>
<dbReference type="InterPro" id="IPR027414">
    <property type="entry name" value="GH95_N_dom"/>
</dbReference>
<feature type="domain" description="Glycosyl hydrolase family 95 catalytic" evidence="4">
    <location>
        <begin position="574"/>
        <end position="996"/>
    </location>
</feature>
<evidence type="ECO:0000259" key="2">
    <source>
        <dbReference type="Pfam" id="PF14498"/>
    </source>
</evidence>
<dbReference type="Pfam" id="PF22124">
    <property type="entry name" value="Glyco_hydro_95_cat"/>
    <property type="match status" value="1"/>
</dbReference>
<proteinExistence type="predicted"/>
<dbReference type="InterPro" id="IPR054363">
    <property type="entry name" value="GH95_cat"/>
</dbReference>
<dbReference type="RefSeq" id="WP_215759546.1">
    <property type="nucleotide sequence ID" value="NZ_JAHKBE010000014.1"/>
</dbReference>
<protein>
    <submittedName>
        <fullName evidence="5">Glycoside hydrolase family 95 protein</fullName>
    </submittedName>
</protein>
<dbReference type="InterPro" id="IPR012341">
    <property type="entry name" value="6hp_glycosidase-like_sf"/>
</dbReference>
<evidence type="ECO:0000313" key="6">
    <source>
        <dbReference type="Proteomes" id="UP001487296"/>
    </source>
</evidence>
<evidence type="ECO:0000259" key="3">
    <source>
        <dbReference type="Pfam" id="PF21307"/>
    </source>
</evidence>
<feature type="domain" description="Glycosyl hydrolase family 95 N-terminal" evidence="2">
    <location>
        <begin position="334"/>
        <end position="389"/>
    </location>
</feature>
<evidence type="ECO:0000259" key="4">
    <source>
        <dbReference type="Pfam" id="PF22124"/>
    </source>
</evidence>
<reference evidence="5 6" key="1">
    <citation type="submission" date="2024-04" db="EMBL/GenBank/DDBJ databases">
        <title>Human intestinal bacterial collection.</title>
        <authorList>
            <person name="Pauvert C."/>
            <person name="Hitch T.C.A."/>
            <person name="Clavel T."/>
        </authorList>
    </citation>
    <scope>NUCLEOTIDE SEQUENCE [LARGE SCALE GENOMIC DNA]</scope>
    <source>
        <strain evidence="5 6">CLA-AA-H145</strain>
    </source>
</reference>
<keyword evidence="5" id="KW-0378">Hydrolase</keyword>
<dbReference type="Pfam" id="PF14498">
    <property type="entry name" value="Glyco_hyd_65N_2"/>
    <property type="match status" value="2"/>
</dbReference>
<dbReference type="GO" id="GO:0016787">
    <property type="term" value="F:hydrolase activity"/>
    <property type="evidence" value="ECO:0007669"/>
    <property type="project" value="UniProtKB-KW"/>
</dbReference>
<dbReference type="EMBL" id="JBBNFP010000001">
    <property type="protein sequence ID" value="MEQ2485532.1"/>
    <property type="molecule type" value="Genomic_DNA"/>
</dbReference>
<organism evidence="5 6">
    <name type="scientific">Hallella faecis</name>
    <dbReference type="NCBI Taxonomy" id="2841596"/>
    <lineage>
        <taxon>Bacteria</taxon>
        <taxon>Pseudomonadati</taxon>
        <taxon>Bacteroidota</taxon>
        <taxon>Bacteroidia</taxon>
        <taxon>Bacteroidales</taxon>
        <taxon>Prevotellaceae</taxon>
        <taxon>Hallella</taxon>
    </lineage>
</organism>
<dbReference type="InterPro" id="IPR049053">
    <property type="entry name" value="AFCA-like_C"/>
</dbReference>
<keyword evidence="6" id="KW-1185">Reference proteome</keyword>
<dbReference type="SUPFAM" id="SSF48208">
    <property type="entry name" value="Six-hairpin glycosidases"/>
    <property type="match status" value="1"/>
</dbReference>
<dbReference type="PANTHER" id="PTHR31084">
    <property type="entry name" value="ALPHA-L-FUCOSIDASE 2"/>
    <property type="match status" value="1"/>
</dbReference>
<feature type="signal peptide" evidence="1">
    <location>
        <begin position="1"/>
        <end position="19"/>
    </location>
</feature>
<dbReference type="Proteomes" id="UP001487296">
    <property type="component" value="Unassembled WGS sequence"/>
</dbReference>
<feature type="chain" id="PRO_5045649939" evidence="1">
    <location>
        <begin position="20"/>
        <end position="1177"/>
    </location>
</feature>
<comment type="caution">
    <text evidence="5">The sequence shown here is derived from an EMBL/GenBank/DDBJ whole genome shotgun (WGS) entry which is preliminary data.</text>
</comment>